<dbReference type="Gene3D" id="3.30.460.30">
    <property type="entry name" value="Glutamyl-tRNA reductase, N-terminal domain"/>
    <property type="match status" value="1"/>
</dbReference>
<gene>
    <name evidence="8" type="primary">hemA</name>
    <name evidence="17" type="ORF">AS592_06790</name>
</gene>
<dbReference type="HAMAP" id="MF_00087">
    <property type="entry name" value="Glu_tRNA_reductase"/>
    <property type="match status" value="1"/>
</dbReference>
<dbReference type="FunFam" id="3.30.460.30:FF:000001">
    <property type="entry name" value="Glutamyl-tRNA reductase"/>
    <property type="match status" value="1"/>
</dbReference>
<comment type="miscellaneous">
    <text evidence="8">During catalysis, the active site Cys acts as a nucleophile attacking the alpha-carbonyl group of tRNA-bound glutamate with the formation of a thioester intermediate between enzyme and glutamate, and the concomitant release of tRNA(Glu). The thioester intermediate is finally reduced by direct hydride transfer from NADPH, to form the product GSA.</text>
</comment>
<dbReference type="InterPro" id="IPR036291">
    <property type="entry name" value="NAD(P)-bd_dom_sf"/>
</dbReference>
<keyword evidence="4 8" id="KW-0521">NADP</keyword>
<comment type="domain">
    <text evidence="8">Possesses an unusual extended V-shaped dimeric structure with each monomer consisting of three distinct domains arranged along a curved 'spinal' alpha-helix. The N-terminal catalytic domain specifically recognizes the glutamate moiety of the substrate. The second domain is the NADPH-binding domain, and the third C-terminal domain is responsible for dimerization.</text>
</comment>
<dbReference type="InterPro" id="IPR036453">
    <property type="entry name" value="GluRdtase_dimer_dom_sf"/>
</dbReference>
<comment type="similarity">
    <text evidence="2 8 13">Belongs to the glutamyl-tRNA reductase family.</text>
</comment>
<dbReference type="CDD" id="cd05213">
    <property type="entry name" value="NAD_bind_Glutamyl_tRNA_reduct"/>
    <property type="match status" value="1"/>
</dbReference>
<dbReference type="InterPro" id="IPR015895">
    <property type="entry name" value="4pyrrol_synth_GluRdtase_N"/>
</dbReference>
<dbReference type="InterPro" id="IPR000343">
    <property type="entry name" value="4pyrrol_synth_GluRdtase"/>
</dbReference>
<evidence type="ECO:0000256" key="11">
    <source>
        <dbReference type="PIRSR" id="PIRSR000445-3"/>
    </source>
</evidence>
<proteinExistence type="inferred from homology"/>
<feature type="binding site" evidence="8 11">
    <location>
        <begin position="191"/>
        <end position="196"/>
    </location>
    <ligand>
        <name>NADP(+)</name>
        <dbReference type="ChEBI" id="CHEBI:58349"/>
    </ligand>
</feature>
<evidence type="ECO:0000259" key="14">
    <source>
        <dbReference type="Pfam" id="PF00745"/>
    </source>
</evidence>
<protein>
    <recommendedName>
        <fullName evidence="3 8">Glutamyl-tRNA reductase</fullName>
        <shortName evidence="8">GluTR</shortName>
        <ecNumber evidence="3 8">1.2.1.70</ecNumber>
    </recommendedName>
</protein>
<dbReference type="PANTHER" id="PTHR43013">
    <property type="entry name" value="GLUTAMYL-TRNA REDUCTASE"/>
    <property type="match status" value="1"/>
</dbReference>
<comment type="caution">
    <text evidence="17">The sequence shown here is derived from an EMBL/GenBank/DDBJ whole genome shotgun (WGS) entry which is preliminary data.</text>
</comment>
<evidence type="ECO:0000256" key="6">
    <source>
        <dbReference type="ARBA" id="ARBA00023244"/>
    </source>
</evidence>
<dbReference type="AlphaFoldDB" id="A0A151CG77"/>
<feature type="domain" description="Tetrapyrrole biosynthesis glutamyl-tRNA reductase dimerisation" evidence="14">
    <location>
        <begin position="317"/>
        <end position="414"/>
    </location>
</feature>
<dbReference type="UniPathway" id="UPA00251">
    <property type="reaction ID" value="UER00316"/>
</dbReference>
<name>A0A151CG77_9BACT</name>
<dbReference type="Pfam" id="PF00745">
    <property type="entry name" value="GlutR_dimer"/>
    <property type="match status" value="1"/>
</dbReference>
<dbReference type="SUPFAM" id="SSF69742">
    <property type="entry name" value="Glutamyl tRNA-reductase catalytic, N-terminal domain"/>
    <property type="match status" value="1"/>
</dbReference>
<dbReference type="OrthoDB" id="110209at2"/>
<evidence type="ECO:0000256" key="3">
    <source>
        <dbReference type="ARBA" id="ARBA00012970"/>
    </source>
</evidence>
<evidence type="ECO:0000259" key="15">
    <source>
        <dbReference type="Pfam" id="PF01488"/>
    </source>
</evidence>
<evidence type="ECO:0000256" key="5">
    <source>
        <dbReference type="ARBA" id="ARBA00023002"/>
    </source>
</evidence>
<keyword evidence="5 8" id="KW-0560">Oxidoreductase</keyword>
<dbReference type="PROSITE" id="PS00747">
    <property type="entry name" value="GLUTR"/>
    <property type="match status" value="1"/>
</dbReference>
<dbReference type="EC" id="1.2.1.70" evidence="3 8"/>
<dbReference type="InterPro" id="IPR015896">
    <property type="entry name" value="4pyrrol_synth_GluRdtase_dimer"/>
</dbReference>
<dbReference type="InterPro" id="IPR018214">
    <property type="entry name" value="GluRdtase_CS"/>
</dbReference>
<evidence type="ECO:0000256" key="8">
    <source>
        <dbReference type="HAMAP-Rule" id="MF_00087"/>
    </source>
</evidence>
<feature type="site" description="Important for activity" evidence="8 12">
    <location>
        <position position="100"/>
    </location>
</feature>
<feature type="binding site" evidence="8 10">
    <location>
        <position position="121"/>
    </location>
    <ligand>
        <name>substrate</name>
    </ligand>
</feature>
<comment type="subunit">
    <text evidence="8">Homodimer.</text>
</comment>
<evidence type="ECO:0000313" key="17">
    <source>
        <dbReference type="EMBL" id="KYJ86507.1"/>
    </source>
</evidence>
<feature type="active site" description="Nucleophile" evidence="8 9">
    <location>
        <position position="51"/>
    </location>
</feature>
<keyword evidence="6 8" id="KW-0627">Porphyrin biosynthesis</keyword>
<feature type="binding site" evidence="8 10">
    <location>
        <begin position="115"/>
        <end position="117"/>
    </location>
    <ligand>
        <name>substrate</name>
    </ligand>
</feature>
<dbReference type="SUPFAM" id="SSF69075">
    <property type="entry name" value="Glutamyl tRNA-reductase dimerization domain"/>
    <property type="match status" value="1"/>
</dbReference>
<dbReference type="GO" id="GO:0019353">
    <property type="term" value="P:protoporphyrinogen IX biosynthetic process from glutamate"/>
    <property type="evidence" value="ECO:0007669"/>
    <property type="project" value="TreeGrafter"/>
</dbReference>
<evidence type="ECO:0000256" key="12">
    <source>
        <dbReference type="PIRSR" id="PIRSR000445-4"/>
    </source>
</evidence>
<dbReference type="InterPro" id="IPR036343">
    <property type="entry name" value="GluRdtase_N_sf"/>
</dbReference>
<dbReference type="STRING" id="1630136.AS592_06790"/>
<keyword evidence="18" id="KW-1185">Reference proteome</keyword>
<feature type="domain" description="Quinate/shikimate 5-dehydrogenase/glutamyl-tRNA reductase" evidence="15">
    <location>
        <begin position="174"/>
        <end position="302"/>
    </location>
</feature>
<evidence type="ECO:0000256" key="1">
    <source>
        <dbReference type="ARBA" id="ARBA00005059"/>
    </source>
</evidence>
<dbReference type="Gene3D" id="3.40.50.720">
    <property type="entry name" value="NAD(P)-binding Rossmann-like Domain"/>
    <property type="match status" value="1"/>
</dbReference>
<dbReference type="GO" id="GO:0050661">
    <property type="term" value="F:NADP binding"/>
    <property type="evidence" value="ECO:0007669"/>
    <property type="project" value="InterPro"/>
</dbReference>
<evidence type="ECO:0000256" key="2">
    <source>
        <dbReference type="ARBA" id="ARBA00005916"/>
    </source>
</evidence>
<evidence type="ECO:0000256" key="13">
    <source>
        <dbReference type="RuleBase" id="RU000584"/>
    </source>
</evidence>
<evidence type="ECO:0000256" key="10">
    <source>
        <dbReference type="PIRSR" id="PIRSR000445-2"/>
    </source>
</evidence>
<dbReference type="GO" id="GO:0008883">
    <property type="term" value="F:glutamyl-tRNA reductase activity"/>
    <property type="evidence" value="ECO:0007669"/>
    <property type="project" value="UniProtKB-UniRule"/>
</dbReference>
<accession>A0A151CG77</accession>
<dbReference type="PANTHER" id="PTHR43013:SF1">
    <property type="entry name" value="GLUTAMYL-TRNA REDUCTASE"/>
    <property type="match status" value="1"/>
</dbReference>
<comment type="function">
    <text evidence="8">Catalyzes the NADPH-dependent reduction of glutamyl-tRNA(Glu) to glutamate 1-semialdehyde (GSA).</text>
</comment>
<comment type="catalytic activity">
    <reaction evidence="7 8 13">
        <text>(S)-4-amino-5-oxopentanoate + tRNA(Glu) + NADP(+) = L-glutamyl-tRNA(Glu) + NADPH + H(+)</text>
        <dbReference type="Rhea" id="RHEA:12344"/>
        <dbReference type="Rhea" id="RHEA-COMP:9663"/>
        <dbReference type="Rhea" id="RHEA-COMP:9680"/>
        <dbReference type="ChEBI" id="CHEBI:15378"/>
        <dbReference type="ChEBI" id="CHEBI:57501"/>
        <dbReference type="ChEBI" id="CHEBI:57783"/>
        <dbReference type="ChEBI" id="CHEBI:58349"/>
        <dbReference type="ChEBI" id="CHEBI:78442"/>
        <dbReference type="ChEBI" id="CHEBI:78520"/>
        <dbReference type="EC" id="1.2.1.70"/>
    </reaction>
</comment>
<feature type="binding site" evidence="8 10">
    <location>
        <begin position="50"/>
        <end position="53"/>
    </location>
    <ligand>
        <name>substrate</name>
    </ligand>
</feature>
<dbReference type="Pfam" id="PF05201">
    <property type="entry name" value="GlutR_N"/>
    <property type="match status" value="1"/>
</dbReference>
<evidence type="ECO:0000259" key="16">
    <source>
        <dbReference type="Pfam" id="PF05201"/>
    </source>
</evidence>
<evidence type="ECO:0000313" key="18">
    <source>
        <dbReference type="Proteomes" id="UP000075359"/>
    </source>
</evidence>
<dbReference type="InterPro" id="IPR006151">
    <property type="entry name" value="Shikm_DH/Glu-tRNA_Rdtase"/>
</dbReference>
<dbReference type="NCBIfam" id="TIGR01035">
    <property type="entry name" value="hemA"/>
    <property type="match status" value="1"/>
</dbReference>
<evidence type="ECO:0000256" key="7">
    <source>
        <dbReference type="ARBA" id="ARBA00047464"/>
    </source>
</evidence>
<dbReference type="RefSeq" id="WP_067330795.1">
    <property type="nucleotide sequence ID" value="NZ_LNKT01000023.1"/>
</dbReference>
<feature type="domain" description="Glutamyl-tRNA reductase N-terminal" evidence="16">
    <location>
        <begin position="6"/>
        <end position="157"/>
    </location>
</feature>
<evidence type="ECO:0000256" key="4">
    <source>
        <dbReference type="ARBA" id="ARBA00022857"/>
    </source>
</evidence>
<reference evidence="17 18" key="1">
    <citation type="submission" date="2015-11" db="EMBL/GenBank/DDBJ databases">
        <title>Draft genome of Sulfurovum riftiae 1812E, a member of the Epsilonproteobacteria isolated from the tube of the deep-sea hydrothermal vent tubewom Riftia pachyptila.</title>
        <authorList>
            <person name="Vetriani C."/>
            <person name="Giovannelli D."/>
        </authorList>
    </citation>
    <scope>NUCLEOTIDE SEQUENCE [LARGE SCALE GENOMIC DNA]</scope>
    <source>
        <strain evidence="17 18">1812E</strain>
    </source>
</reference>
<evidence type="ECO:0000256" key="9">
    <source>
        <dbReference type="PIRSR" id="PIRSR000445-1"/>
    </source>
</evidence>
<dbReference type="SUPFAM" id="SSF51735">
    <property type="entry name" value="NAD(P)-binding Rossmann-fold domains"/>
    <property type="match status" value="1"/>
</dbReference>
<feature type="binding site" evidence="8 10">
    <location>
        <position position="110"/>
    </location>
    <ligand>
        <name>substrate</name>
    </ligand>
</feature>
<dbReference type="EMBL" id="LNKT01000023">
    <property type="protein sequence ID" value="KYJ86507.1"/>
    <property type="molecule type" value="Genomic_DNA"/>
</dbReference>
<dbReference type="Pfam" id="PF01488">
    <property type="entry name" value="Shikimate_DH"/>
    <property type="match status" value="1"/>
</dbReference>
<sequence length="435" mass="49478">MYYQVISFSHKNCEQAMRERLAFANDAAKITFLDQLTGFEFVHEAFIVSTCNRVEIVLATRDNFSSYHAVLGLMSQNSDVNFYELKTSAKRYDDEEAIEHIFSVVSSLDSLVIGESQITGQVKEAFRFSFNNGTAGKRLNRVISYAVKCAAEVRNATNISQNPISIASVAVSQAHKLLGDNIQGMQGIVVGAGDMGVLAAKHLLRVGCDVVLIGRDIDKVQAVADELGENVKADTMENLPKYLNRYRLLFSATSSPEPVITREMIENETLPRHWFDMAIPRDIEDMELEKLQLFRIDDLRAISNDNHALREEQAVRAAEIVSRYKEEFYSWLRALSIEPVIKQMREHVAAAIEKEMQRALKKGFVPVEYEENMRKMAQQMFNRFLHDPTQNLRASSTETKNANCIEAVKKMFNIDTEHIDFKQYKNDHHTKGYSA</sequence>
<comment type="pathway">
    <text evidence="1 8 13">Porphyrin-containing compound metabolism; protoporphyrin-IX biosynthesis; 5-aminolevulinate from L-glutamyl-tRNA(Glu): step 1/2.</text>
</comment>
<dbReference type="PIRSF" id="PIRSF000445">
    <property type="entry name" value="4pyrrol_synth_GluRdtase"/>
    <property type="match status" value="1"/>
</dbReference>
<organism evidence="17 18">
    <name type="scientific">Sulfurovum riftiae</name>
    <dbReference type="NCBI Taxonomy" id="1630136"/>
    <lineage>
        <taxon>Bacteria</taxon>
        <taxon>Pseudomonadati</taxon>
        <taxon>Campylobacterota</taxon>
        <taxon>Epsilonproteobacteria</taxon>
        <taxon>Campylobacterales</taxon>
        <taxon>Sulfurovaceae</taxon>
        <taxon>Sulfurovum</taxon>
    </lineage>
</organism>
<dbReference type="Proteomes" id="UP000075359">
    <property type="component" value="Unassembled WGS sequence"/>
</dbReference>